<dbReference type="PANTHER" id="PTHR44523:SF1">
    <property type="entry name" value="TETRATRICOPEPTIDE REPEAT PROTEIN 13"/>
    <property type="match status" value="1"/>
</dbReference>
<dbReference type="AlphaFoldDB" id="A0A508B7T1"/>
<dbReference type="PROSITE" id="PS50005">
    <property type="entry name" value="TPR"/>
    <property type="match status" value="1"/>
</dbReference>
<name>A0A508B7T1_9GAMM</name>
<dbReference type="InterPro" id="IPR011990">
    <property type="entry name" value="TPR-like_helical_dom_sf"/>
</dbReference>
<dbReference type="InterPro" id="IPR019734">
    <property type="entry name" value="TPR_rpt"/>
</dbReference>
<sequence length="263" mass="29200">MLNSSGCVADAAPCAGAPRPGSDTYMEVVLKAGDVIVSRRDNGEWATTRILAVDAWSDGSRTFHCLCYAPTATRPSAEGLDALTVLARHVPIDSLGFKRDGEVLCSRPVADEELDGFHEYLKHTDFPRYIEATGQDLELVVSQANAHYMTANALSDGDRGAEAIEEYTRAVELFPMFYEAIDNRGFTHMDLGEFDKARADFEASLRVNPNGHTAFFSRGECLLKLGEFDEAEKAFQEGADRFSEHRDTYLRYVEATRIHRDMA</sequence>
<gene>
    <name evidence="1" type="ORF">FKV24_004970</name>
</gene>
<proteinExistence type="predicted"/>
<comment type="caution">
    <text evidence="1">The sequence shown here is derived from an EMBL/GenBank/DDBJ whole genome shotgun (WGS) entry which is preliminary data.</text>
</comment>
<organism evidence="1 2">
    <name type="scientific">Marilutibacter maris</name>
    <dbReference type="NCBI Taxonomy" id="1605891"/>
    <lineage>
        <taxon>Bacteria</taxon>
        <taxon>Pseudomonadati</taxon>
        <taxon>Pseudomonadota</taxon>
        <taxon>Gammaproteobacteria</taxon>
        <taxon>Lysobacterales</taxon>
        <taxon>Lysobacteraceae</taxon>
        <taxon>Marilutibacter</taxon>
    </lineage>
</organism>
<reference evidence="1 2" key="1">
    <citation type="submission" date="2019-10" db="EMBL/GenBank/DDBJ databases">
        <title>Lysobacter alkalisoli sp. nov., isolated from saline-alkaline soil.</title>
        <authorList>
            <person name="Sun J.-Q."/>
        </authorList>
    </citation>
    <scope>NUCLEOTIDE SEQUENCE [LARGE SCALE GENOMIC DNA]</scope>
    <source>
        <strain evidence="1 2">KCTC 42381</strain>
    </source>
</reference>
<dbReference type="SUPFAM" id="SSF48452">
    <property type="entry name" value="TPR-like"/>
    <property type="match status" value="1"/>
</dbReference>
<evidence type="ECO:0000313" key="1">
    <source>
        <dbReference type="EMBL" id="KAB8195624.1"/>
    </source>
</evidence>
<evidence type="ECO:0000313" key="2">
    <source>
        <dbReference type="Proteomes" id="UP000320431"/>
    </source>
</evidence>
<protein>
    <submittedName>
        <fullName evidence="1">Tetratricopeptide repeat protein</fullName>
    </submittedName>
</protein>
<dbReference type="Gene3D" id="1.25.40.10">
    <property type="entry name" value="Tetratricopeptide repeat domain"/>
    <property type="match status" value="1"/>
</dbReference>
<dbReference type="SMART" id="SM00028">
    <property type="entry name" value="TPR"/>
    <property type="match status" value="3"/>
</dbReference>
<accession>A0A508B7T1</accession>
<dbReference type="Proteomes" id="UP000320431">
    <property type="component" value="Unassembled WGS sequence"/>
</dbReference>
<dbReference type="EMBL" id="VICD02000069">
    <property type="protein sequence ID" value="KAB8195624.1"/>
    <property type="molecule type" value="Genomic_DNA"/>
</dbReference>
<dbReference type="PANTHER" id="PTHR44523">
    <property type="entry name" value="TETRATRICOPEPTIDE REPEAT PROTEIN 13"/>
    <property type="match status" value="1"/>
</dbReference>
<dbReference type="Pfam" id="PF13432">
    <property type="entry name" value="TPR_16"/>
    <property type="match status" value="1"/>
</dbReference>